<evidence type="ECO:0000259" key="9">
    <source>
        <dbReference type="Pfam" id="PF01545"/>
    </source>
</evidence>
<gene>
    <name evidence="11" type="ORF">GCM10009839_93760</name>
</gene>
<evidence type="ECO:0000313" key="12">
    <source>
        <dbReference type="Proteomes" id="UP001500751"/>
    </source>
</evidence>
<evidence type="ECO:0000256" key="8">
    <source>
        <dbReference type="SAM" id="Phobius"/>
    </source>
</evidence>
<comment type="caution">
    <text evidence="11">The sequence shown here is derived from an EMBL/GenBank/DDBJ whole genome shotgun (WGS) entry which is preliminary data.</text>
</comment>
<evidence type="ECO:0000256" key="2">
    <source>
        <dbReference type="ARBA" id="ARBA00008873"/>
    </source>
</evidence>
<dbReference type="SUPFAM" id="SSF161111">
    <property type="entry name" value="Cation efflux protein transmembrane domain-like"/>
    <property type="match status" value="1"/>
</dbReference>
<dbReference type="InterPro" id="IPR036837">
    <property type="entry name" value="Cation_efflux_CTD_sf"/>
</dbReference>
<evidence type="ECO:0000256" key="7">
    <source>
        <dbReference type="ARBA" id="ARBA00023136"/>
    </source>
</evidence>
<evidence type="ECO:0000313" key="11">
    <source>
        <dbReference type="EMBL" id="GAA2067178.1"/>
    </source>
</evidence>
<dbReference type="InterPro" id="IPR002524">
    <property type="entry name" value="Cation_efflux"/>
</dbReference>
<organism evidence="11 12">
    <name type="scientific">Catenulispora yoronensis</name>
    <dbReference type="NCBI Taxonomy" id="450799"/>
    <lineage>
        <taxon>Bacteria</taxon>
        <taxon>Bacillati</taxon>
        <taxon>Actinomycetota</taxon>
        <taxon>Actinomycetes</taxon>
        <taxon>Catenulisporales</taxon>
        <taxon>Catenulisporaceae</taxon>
        <taxon>Catenulispora</taxon>
    </lineage>
</organism>
<reference evidence="12" key="1">
    <citation type="journal article" date="2019" name="Int. J. Syst. Evol. Microbiol.">
        <title>The Global Catalogue of Microorganisms (GCM) 10K type strain sequencing project: providing services to taxonomists for standard genome sequencing and annotation.</title>
        <authorList>
            <consortium name="The Broad Institute Genomics Platform"/>
            <consortium name="The Broad Institute Genome Sequencing Center for Infectious Disease"/>
            <person name="Wu L."/>
            <person name="Ma J."/>
        </authorList>
    </citation>
    <scope>NUCLEOTIDE SEQUENCE [LARGE SCALE GENOMIC DNA]</scope>
    <source>
        <strain evidence="12">JCM 16014</strain>
    </source>
</reference>
<feature type="transmembrane region" description="Helical" evidence="8">
    <location>
        <begin position="85"/>
        <end position="108"/>
    </location>
</feature>
<name>A0ABP5HAF5_9ACTN</name>
<evidence type="ECO:0000256" key="6">
    <source>
        <dbReference type="ARBA" id="ARBA00023065"/>
    </source>
</evidence>
<comment type="similarity">
    <text evidence="2">Belongs to the cation diffusion facilitator (CDF) transporter (TC 2.A.4) family. SLC30A subfamily.</text>
</comment>
<proteinExistence type="inferred from homology"/>
<evidence type="ECO:0000256" key="5">
    <source>
        <dbReference type="ARBA" id="ARBA00022989"/>
    </source>
</evidence>
<evidence type="ECO:0000256" key="4">
    <source>
        <dbReference type="ARBA" id="ARBA00022692"/>
    </source>
</evidence>
<dbReference type="EMBL" id="BAAAQN010000119">
    <property type="protein sequence ID" value="GAA2067178.1"/>
    <property type="molecule type" value="Genomic_DNA"/>
</dbReference>
<keyword evidence="3" id="KW-0813">Transport</keyword>
<dbReference type="Pfam" id="PF16916">
    <property type="entry name" value="ZT_dimer"/>
    <property type="match status" value="1"/>
</dbReference>
<dbReference type="InterPro" id="IPR027470">
    <property type="entry name" value="Cation_efflux_CTD"/>
</dbReference>
<dbReference type="NCBIfam" id="TIGR01297">
    <property type="entry name" value="CDF"/>
    <property type="match status" value="1"/>
</dbReference>
<feature type="transmembrane region" description="Helical" evidence="8">
    <location>
        <begin position="55"/>
        <end position="73"/>
    </location>
</feature>
<evidence type="ECO:0000256" key="3">
    <source>
        <dbReference type="ARBA" id="ARBA00022448"/>
    </source>
</evidence>
<dbReference type="Gene3D" id="1.20.1510.10">
    <property type="entry name" value="Cation efflux protein transmembrane domain"/>
    <property type="match status" value="1"/>
</dbReference>
<sequence>MGAGHDHGTLGASAGSRHAARLRVVVATSAAILLLQIVGGVLSHSLALLADAGHTATDVFGVAMALVAIRYAARPADPERTFGYYRLEILAAAANAILLFAVAVWVTYKAVLRFDEPVEVAGGTMLVIAAIGLAVNLGGLLLLRRGKDESLNIRGAYMEVLADMLGSVAVVVAALLIRLTAWPGWDPLASILIGAMILPRTWLLLREAVNVLLEGTPKGIDLSDVRRHLRATDGVTDVHDLHAWTITSGLPVLSAHIVVEPRVLDGERTGTTLNTLRECLHGHFDVEHSTFQLEPVGYRESDGVCV</sequence>
<feature type="domain" description="Cation efflux protein transmembrane" evidence="9">
    <location>
        <begin position="24"/>
        <end position="213"/>
    </location>
</feature>
<keyword evidence="5 8" id="KW-1133">Transmembrane helix</keyword>
<dbReference type="InterPro" id="IPR050681">
    <property type="entry name" value="CDF/SLC30A"/>
</dbReference>
<feature type="transmembrane region" description="Helical" evidence="8">
    <location>
        <begin position="120"/>
        <end position="143"/>
    </location>
</feature>
<keyword evidence="6" id="KW-0406">Ion transport</keyword>
<accession>A0ABP5HAF5</accession>
<keyword evidence="4 8" id="KW-0812">Transmembrane</keyword>
<feature type="transmembrane region" description="Helical" evidence="8">
    <location>
        <begin position="164"/>
        <end position="182"/>
    </location>
</feature>
<feature type="transmembrane region" description="Helical" evidence="8">
    <location>
        <begin position="24"/>
        <end position="49"/>
    </location>
</feature>
<protein>
    <submittedName>
        <fullName evidence="11">Cation diffusion facilitator family transporter</fullName>
    </submittedName>
</protein>
<keyword evidence="12" id="KW-1185">Reference proteome</keyword>
<dbReference type="RefSeq" id="WP_344672262.1">
    <property type="nucleotide sequence ID" value="NZ_BAAAQN010000119.1"/>
</dbReference>
<feature type="transmembrane region" description="Helical" evidence="8">
    <location>
        <begin position="188"/>
        <end position="205"/>
    </location>
</feature>
<keyword evidence="7 8" id="KW-0472">Membrane</keyword>
<dbReference type="Proteomes" id="UP001500751">
    <property type="component" value="Unassembled WGS sequence"/>
</dbReference>
<evidence type="ECO:0000256" key="1">
    <source>
        <dbReference type="ARBA" id="ARBA00004141"/>
    </source>
</evidence>
<dbReference type="PANTHER" id="PTHR11562:SF17">
    <property type="entry name" value="RE54080P-RELATED"/>
    <property type="match status" value="1"/>
</dbReference>
<dbReference type="InterPro" id="IPR058533">
    <property type="entry name" value="Cation_efflux_TM"/>
</dbReference>
<dbReference type="InterPro" id="IPR027469">
    <property type="entry name" value="Cation_efflux_TMD_sf"/>
</dbReference>
<dbReference type="PANTHER" id="PTHR11562">
    <property type="entry name" value="CATION EFFLUX PROTEIN/ ZINC TRANSPORTER"/>
    <property type="match status" value="1"/>
</dbReference>
<dbReference type="Pfam" id="PF01545">
    <property type="entry name" value="Cation_efflux"/>
    <property type="match status" value="1"/>
</dbReference>
<feature type="domain" description="Cation efflux protein cytoplasmic" evidence="10">
    <location>
        <begin position="217"/>
        <end position="295"/>
    </location>
</feature>
<comment type="subcellular location">
    <subcellularLocation>
        <location evidence="1">Membrane</location>
        <topology evidence="1">Multi-pass membrane protein</topology>
    </subcellularLocation>
</comment>
<evidence type="ECO:0000259" key="10">
    <source>
        <dbReference type="Pfam" id="PF16916"/>
    </source>
</evidence>
<dbReference type="SUPFAM" id="SSF160240">
    <property type="entry name" value="Cation efflux protein cytoplasmic domain-like"/>
    <property type="match status" value="1"/>
</dbReference>